<reference evidence="10" key="1">
    <citation type="submission" date="2021-02" db="EMBL/GenBank/DDBJ databases">
        <title>Natronogracilivirga saccharolytica gen. nov. sp. nov. a new anaerobic, haloalkiliphilic carbohydrate-fermenting bacterium from soda lake and proposing of Cyclonatronumiaceae fam. nov. in the phylum Balneolaeota.</title>
        <authorList>
            <person name="Zhilina T.N."/>
            <person name="Sorokin D.Y."/>
            <person name="Zavarzina D.G."/>
            <person name="Toshchakov S.V."/>
            <person name="Kublanov I.V."/>
        </authorList>
    </citation>
    <scope>NUCLEOTIDE SEQUENCE</scope>
    <source>
        <strain evidence="10">Z-1702</strain>
    </source>
</reference>
<name>A0A8J7RLT7_9BACT</name>
<keyword evidence="2" id="KW-0489">Methyltransferase</keyword>
<dbReference type="InterPro" id="IPR029063">
    <property type="entry name" value="SAM-dependent_MTases_sf"/>
</dbReference>
<dbReference type="InterPro" id="IPR017985">
    <property type="entry name" value="MeTrfase_CN4_CS"/>
</dbReference>
<dbReference type="GO" id="GO:0003677">
    <property type="term" value="F:DNA binding"/>
    <property type="evidence" value="ECO:0007669"/>
    <property type="project" value="UniProtKB-KW"/>
</dbReference>
<dbReference type="GO" id="GO:0009307">
    <property type="term" value="P:DNA restriction-modification system"/>
    <property type="evidence" value="ECO:0007669"/>
    <property type="project" value="UniProtKB-KW"/>
</dbReference>
<dbReference type="AlphaFoldDB" id="A0A8J7RLT7"/>
<comment type="catalytic activity">
    <reaction evidence="7">
        <text>a 2'-deoxycytidine in DNA + S-adenosyl-L-methionine = an N(4)-methyl-2'-deoxycytidine in DNA + S-adenosyl-L-homocysteine + H(+)</text>
        <dbReference type="Rhea" id="RHEA:16857"/>
        <dbReference type="Rhea" id="RHEA-COMP:11369"/>
        <dbReference type="Rhea" id="RHEA-COMP:13674"/>
        <dbReference type="ChEBI" id="CHEBI:15378"/>
        <dbReference type="ChEBI" id="CHEBI:57856"/>
        <dbReference type="ChEBI" id="CHEBI:59789"/>
        <dbReference type="ChEBI" id="CHEBI:85452"/>
        <dbReference type="ChEBI" id="CHEBI:137933"/>
        <dbReference type="EC" id="2.1.1.113"/>
    </reaction>
</comment>
<dbReference type="RefSeq" id="WP_210513464.1">
    <property type="nucleotide sequence ID" value="NZ_JAFIDN010000022.1"/>
</dbReference>
<evidence type="ECO:0000256" key="3">
    <source>
        <dbReference type="ARBA" id="ARBA00022679"/>
    </source>
</evidence>
<comment type="caution">
    <text evidence="10">The sequence shown here is derived from an EMBL/GenBank/DDBJ whole genome shotgun (WGS) entry which is preliminary data.</text>
</comment>
<keyword evidence="5" id="KW-0680">Restriction system</keyword>
<accession>A0A8J7RLT7</accession>
<evidence type="ECO:0000256" key="7">
    <source>
        <dbReference type="ARBA" id="ARBA00049120"/>
    </source>
</evidence>
<keyword evidence="6" id="KW-0238">DNA-binding</keyword>
<dbReference type="EC" id="2.1.1.-" evidence="8"/>
<dbReference type="Gene3D" id="3.40.50.150">
    <property type="entry name" value="Vaccinia Virus protein VP39"/>
    <property type="match status" value="1"/>
</dbReference>
<dbReference type="GO" id="GO:0008170">
    <property type="term" value="F:N-methyltransferase activity"/>
    <property type="evidence" value="ECO:0007669"/>
    <property type="project" value="InterPro"/>
</dbReference>
<comment type="similarity">
    <text evidence="1">Belongs to the N(4)/N(6)-methyltransferase family. N(4) subfamily.</text>
</comment>
<evidence type="ECO:0000256" key="4">
    <source>
        <dbReference type="ARBA" id="ARBA00022691"/>
    </source>
</evidence>
<keyword evidence="3" id="KW-0808">Transferase</keyword>
<feature type="domain" description="DNA methylase N-4/N-6" evidence="9">
    <location>
        <begin position="25"/>
        <end position="270"/>
    </location>
</feature>
<organism evidence="10 11">
    <name type="scientific">Natronogracilivirga saccharolytica</name>
    <dbReference type="NCBI Taxonomy" id="2812953"/>
    <lineage>
        <taxon>Bacteria</taxon>
        <taxon>Pseudomonadati</taxon>
        <taxon>Balneolota</taxon>
        <taxon>Balneolia</taxon>
        <taxon>Balneolales</taxon>
        <taxon>Cyclonatronaceae</taxon>
        <taxon>Natronogracilivirga</taxon>
    </lineage>
</organism>
<evidence type="ECO:0000256" key="1">
    <source>
        <dbReference type="ARBA" id="ARBA00010203"/>
    </source>
</evidence>
<evidence type="ECO:0000313" key="11">
    <source>
        <dbReference type="Proteomes" id="UP000673975"/>
    </source>
</evidence>
<evidence type="ECO:0000256" key="8">
    <source>
        <dbReference type="RuleBase" id="RU362026"/>
    </source>
</evidence>
<evidence type="ECO:0000259" key="9">
    <source>
        <dbReference type="Pfam" id="PF01555"/>
    </source>
</evidence>
<dbReference type="PROSITE" id="PS00093">
    <property type="entry name" value="N4_MTASE"/>
    <property type="match status" value="1"/>
</dbReference>
<dbReference type="InterPro" id="IPR002941">
    <property type="entry name" value="DNA_methylase_N4/N6"/>
</dbReference>
<dbReference type="GO" id="GO:0032259">
    <property type="term" value="P:methylation"/>
    <property type="evidence" value="ECO:0007669"/>
    <property type="project" value="UniProtKB-KW"/>
</dbReference>
<sequence length="366" mass="41894">MINNTTHRILFNNASNLSEIEDSSVSLVVTSPPYPMIEMWDESLTGQNPEIRTALNQGNPNDAFELMHHVLDNVWEECDRVLCDGGIACINIGDATRTINDKFQLFSNHSRIISSFLALGFSNLPNIIWRKQTNAPNKFMGSGMLAPGAYVTLEHEFILIFRKGNKRIFSEPEKQLRRESAFFWEERNRWFSDLWEFKGTTQVLTKNGSRERSAAYPFEVPYRLINMFSVKGDTVLDPFLGTGTTTLAAIASGRDSIGNEIDPEFSPIIRETLLSHSNHEMINNSIRKRIKSHLDFIAQRQHDKGLESIKHYNKSFNFPVMTRQEKDLILQFVESVSAQDEQKFEAMYIQEAILDYQGTHSLFSNA</sequence>
<dbReference type="GO" id="GO:0015667">
    <property type="term" value="F:site-specific DNA-methyltransferase (cytosine-N4-specific) activity"/>
    <property type="evidence" value="ECO:0007669"/>
    <property type="project" value="UniProtKB-EC"/>
</dbReference>
<dbReference type="PRINTS" id="PR00508">
    <property type="entry name" value="S21N4MTFRASE"/>
</dbReference>
<evidence type="ECO:0000256" key="6">
    <source>
        <dbReference type="ARBA" id="ARBA00023125"/>
    </source>
</evidence>
<dbReference type="SUPFAM" id="SSF53335">
    <property type="entry name" value="S-adenosyl-L-methionine-dependent methyltransferases"/>
    <property type="match status" value="1"/>
</dbReference>
<evidence type="ECO:0000256" key="2">
    <source>
        <dbReference type="ARBA" id="ARBA00022603"/>
    </source>
</evidence>
<dbReference type="Proteomes" id="UP000673975">
    <property type="component" value="Unassembled WGS sequence"/>
</dbReference>
<proteinExistence type="inferred from homology"/>
<protein>
    <recommendedName>
        <fullName evidence="8">Methyltransferase</fullName>
        <ecNumber evidence="8">2.1.1.-</ecNumber>
    </recommendedName>
</protein>
<evidence type="ECO:0000313" key="10">
    <source>
        <dbReference type="EMBL" id="MBP3194005.1"/>
    </source>
</evidence>
<dbReference type="Pfam" id="PF01555">
    <property type="entry name" value="N6_N4_Mtase"/>
    <property type="match status" value="1"/>
</dbReference>
<keyword evidence="11" id="KW-1185">Reference proteome</keyword>
<dbReference type="EMBL" id="JAFIDN010000022">
    <property type="protein sequence ID" value="MBP3194005.1"/>
    <property type="molecule type" value="Genomic_DNA"/>
</dbReference>
<dbReference type="InterPro" id="IPR001091">
    <property type="entry name" value="RM_Methyltransferase"/>
</dbReference>
<keyword evidence="4" id="KW-0949">S-adenosyl-L-methionine</keyword>
<evidence type="ECO:0000256" key="5">
    <source>
        <dbReference type="ARBA" id="ARBA00022747"/>
    </source>
</evidence>
<gene>
    <name evidence="10" type="ORF">NATSA_15105</name>
</gene>